<proteinExistence type="predicted"/>
<dbReference type="PANTHER" id="PTHR31234:SF61">
    <property type="entry name" value="OS01G0574800 PROTEIN"/>
    <property type="match status" value="1"/>
</dbReference>
<name>A0A8J5H755_ZINOF</name>
<dbReference type="Pfam" id="PF03168">
    <property type="entry name" value="LEA_2"/>
    <property type="match status" value="1"/>
</dbReference>
<evidence type="ECO:0000256" key="4">
    <source>
        <dbReference type="ARBA" id="ARBA00023136"/>
    </source>
</evidence>
<dbReference type="GO" id="GO:0005886">
    <property type="term" value="C:plasma membrane"/>
    <property type="evidence" value="ECO:0007669"/>
    <property type="project" value="TreeGrafter"/>
</dbReference>
<evidence type="ECO:0000256" key="3">
    <source>
        <dbReference type="ARBA" id="ARBA00022989"/>
    </source>
</evidence>
<dbReference type="InterPro" id="IPR004864">
    <property type="entry name" value="LEA_2"/>
</dbReference>
<keyword evidence="4 5" id="KW-0472">Membrane</keyword>
<reference evidence="7 8" key="1">
    <citation type="submission" date="2020-08" db="EMBL/GenBank/DDBJ databases">
        <title>Plant Genome Project.</title>
        <authorList>
            <person name="Zhang R.-G."/>
        </authorList>
    </citation>
    <scope>NUCLEOTIDE SEQUENCE [LARGE SCALE GENOMIC DNA]</scope>
    <source>
        <tissue evidence="7">Rhizome</tissue>
    </source>
</reference>
<dbReference type="PANTHER" id="PTHR31234">
    <property type="entry name" value="LATE EMBRYOGENESIS ABUNDANT (LEA) HYDROXYPROLINE-RICH GLYCOPROTEIN FAMILY"/>
    <property type="match status" value="1"/>
</dbReference>
<evidence type="ECO:0000256" key="2">
    <source>
        <dbReference type="ARBA" id="ARBA00022692"/>
    </source>
</evidence>
<accession>A0A8J5H755</accession>
<comment type="subcellular location">
    <subcellularLocation>
        <location evidence="1">Membrane</location>
        <topology evidence="1">Single-pass membrane protein</topology>
    </subcellularLocation>
</comment>
<evidence type="ECO:0000256" key="1">
    <source>
        <dbReference type="ARBA" id="ARBA00004167"/>
    </source>
</evidence>
<keyword evidence="3 5" id="KW-1133">Transmembrane helix</keyword>
<sequence>MADAKQQVHLNGAYYGPPVPPRHHSFRSVGRSSRCCCGCLLCNLFMFLLSLLVALGVVVLVLCLVFRPYQPTARVDTASLVRFDLDGSSTLRYNLSLGLTVRNPNRRLSFYYDRLEARAEYDENRFGFSSLPTFYQGHKNTTVIGSILFDGTQRLLGDSDVGETYLRETSEGFYNIDVKVRGKMRVKAWIFKLRYNRPHIDCTLKLPVPGTGGKFESTDCDVDVF</sequence>
<comment type="caution">
    <text evidence="7">The sequence shown here is derived from an EMBL/GenBank/DDBJ whole genome shotgun (WGS) entry which is preliminary data.</text>
</comment>
<dbReference type="InterPro" id="IPR044839">
    <property type="entry name" value="NDR1-like"/>
</dbReference>
<dbReference type="GO" id="GO:0098542">
    <property type="term" value="P:defense response to other organism"/>
    <property type="evidence" value="ECO:0007669"/>
    <property type="project" value="InterPro"/>
</dbReference>
<dbReference type="OrthoDB" id="1889094at2759"/>
<evidence type="ECO:0000313" key="7">
    <source>
        <dbReference type="EMBL" id="KAG6513489.1"/>
    </source>
</evidence>
<gene>
    <name evidence="7" type="ORF">ZIOFF_023819</name>
</gene>
<organism evidence="7 8">
    <name type="scientific">Zingiber officinale</name>
    <name type="common">Ginger</name>
    <name type="synonym">Amomum zingiber</name>
    <dbReference type="NCBI Taxonomy" id="94328"/>
    <lineage>
        <taxon>Eukaryota</taxon>
        <taxon>Viridiplantae</taxon>
        <taxon>Streptophyta</taxon>
        <taxon>Embryophyta</taxon>
        <taxon>Tracheophyta</taxon>
        <taxon>Spermatophyta</taxon>
        <taxon>Magnoliopsida</taxon>
        <taxon>Liliopsida</taxon>
        <taxon>Zingiberales</taxon>
        <taxon>Zingiberaceae</taxon>
        <taxon>Zingiber</taxon>
    </lineage>
</organism>
<evidence type="ECO:0000256" key="5">
    <source>
        <dbReference type="SAM" id="Phobius"/>
    </source>
</evidence>
<protein>
    <recommendedName>
        <fullName evidence="6">Late embryogenesis abundant protein LEA-2 subgroup domain-containing protein</fullName>
    </recommendedName>
</protein>
<feature type="domain" description="Late embryogenesis abundant protein LEA-2 subgroup" evidence="6">
    <location>
        <begin position="99"/>
        <end position="193"/>
    </location>
</feature>
<dbReference type="EMBL" id="JACMSC010000007">
    <property type="protein sequence ID" value="KAG6513489.1"/>
    <property type="molecule type" value="Genomic_DNA"/>
</dbReference>
<keyword evidence="2 5" id="KW-0812">Transmembrane</keyword>
<feature type="transmembrane region" description="Helical" evidence="5">
    <location>
        <begin position="44"/>
        <end position="66"/>
    </location>
</feature>
<evidence type="ECO:0000313" key="8">
    <source>
        <dbReference type="Proteomes" id="UP000734854"/>
    </source>
</evidence>
<dbReference type="Proteomes" id="UP000734854">
    <property type="component" value="Unassembled WGS sequence"/>
</dbReference>
<dbReference type="AlphaFoldDB" id="A0A8J5H755"/>
<evidence type="ECO:0000259" key="6">
    <source>
        <dbReference type="Pfam" id="PF03168"/>
    </source>
</evidence>
<keyword evidence="8" id="KW-1185">Reference proteome</keyword>